<accession>A0A0C9ZTY3</accession>
<feature type="compositionally biased region" description="Acidic residues" evidence="1">
    <location>
        <begin position="150"/>
        <end position="166"/>
    </location>
</feature>
<dbReference type="OrthoDB" id="3235325at2759"/>
<dbReference type="AlphaFoldDB" id="A0A0C9ZTY3"/>
<sequence length="199" mass="22607">MTNSTQSLPERPPPLDRNAYDTKFWDFDEWKKWSNSTEGRGSVKMRGPVPFLEDSHGDPLTSASIDAIRRTMRRIFEMMASKDIAPRSWGRLSEHAYLLFHIGVGTTHPELRLCLNDWKANELAKNVYSAWRTARRRTKARAKGVKPEELDQDDLGVCADDDDEGYEPEKKRSATLEDNARSAKRRKPASSSSSSSCTT</sequence>
<organism evidence="2 3">
    <name type="scientific">Suillus luteus UH-Slu-Lm8-n1</name>
    <dbReference type="NCBI Taxonomy" id="930992"/>
    <lineage>
        <taxon>Eukaryota</taxon>
        <taxon>Fungi</taxon>
        <taxon>Dikarya</taxon>
        <taxon>Basidiomycota</taxon>
        <taxon>Agaricomycotina</taxon>
        <taxon>Agaricomycetes</taxon>
        <taxon>Agaricomycetidae</taxon>
        <taxon>Boletales</taxon>
        <taxon>Suillineae</taxon>
        <taxon>Suillaceae</taxon>
        <taxon>Suillus</taxon>
    </lineage>
</organism>
<dbReference type="Proteomes" id="UP000054485">
    <property type="component" value="Unassembled WGS sequence"/>
</dbReference>
<dbReference type="EMBL" id="KN836113">
    <property type="protein sequence ID" value="KIK32786.1"/>
    <property type="molecule type" value="Genomic_DNA"/>
</dbReference>
<keyword evidence="3" id="KW-1185">Reference proteome</keyword>
<feature type="region of interest" description="Disordered" evidence="1">
    <location>
        <begin position="138"/>
        <end position="199"/>
    </location>
</feature>
<reference evidence="2 3" key="1">
    <citation type="submission" date="2014-04" db="EMBL/GenBank/DDBJ databases">
        <authorList>
            <consortium name="DOE Joint Genome Institute"/>
            <person name="Kuo A."/>
            <person name="Ruytinx J."/>
            <person name="Rineau F."/>
            <person name="Colpaert J."/>
            <person name="Kohler A."/>
            <person name="Nagy L.G."/>
            <person name="Floudas D."/>
            <person name="Copeland A."/>
            <person name="Barry K.W."/>
            <person name="Cichocki N."/>
            <person name="Veneault-Fourrey C."/>
            <person name="LaButti K."/>
            <person name="Lindquist E.A."/>
            <person name="Lipzen A."/>
            <person name="Lundell T."/>
            <person name="Morin E."/>
            <person name="Murat C."/>
            <person name="Sun H."/>
            <person name="Tunlid A."/>
            <person name="Henrissat B."/>
            <person name="Grigoriev I.V."/>
            <person name="Hibbett D.S."/>
            <person name="Martin F."/>
            <person name="Nordberg H.P."/>
            <person name="Cantor M.N."/>
            <person name="Hua S.X."/>
        </authorList>
    </citation>
    <scope>NUCLEOTIDE SEQUENCE [LARGE SCALE GENOMIC DNA]</scope>
    <source>
        <strain evidence="2 3">UH-Slu-Lm8-n1</strain>
    </source>
</reference>
<dbReference type="InParanoid" id="A0A0C9ZTY3"/>
<name>A0A0C9ZTY3_9AGAM</name>
<reference evidence="3" key="2">
    <citation type="submission" date="2015-01" db="EMBL/GenBank/DDBJ databases">
        <title>Evolutionary Origins and Diversification of the Mycorrhizal Mutualists.</title>
        <authorList>
            <consortium name="DOE Joint Genome Institute"/>
            <consortium name="Mycorrhizal Genomics Consortium"/>
            <person name="Kohler A."/>
            <person name="Kuo A."/>
            <person name="Nagy L.G."/>
            <person name="Floudas D."/>
            <person name="Copeland A."/>
            <person name="Barry K.W."/>
            <person name="Cichocki N."/>
            <person name="Veneault-Fourrey C."/>
            <person name="LaButti K."/>
            <person name="Lindquist E.A."/>
            <person name="Lipzen A."/>
            <person name="Lundell T."/>
            <person name="Morin E."/>
            <person name="Murat C."/>
            <person name="Riley R."/>
            <person name="Ohm R."/>
            <person name="Sun H."/>
            <person name="Tunlid A."/>
            <person name="Henrissat B."/>
            <person name="Grigoriev I.V."/>
            <person name="Hibbett D.S."/>
            <person name="Martin F."/>
        </authorList>
    </citation>
    <scope>NUCLEOTIDE SEQUENCE [LARGE SCALE GENOMIC DNA]</scope>
    <source>
        <strain evidence="3">UH-Slu-Lm8-n1</strain>
    </source>
</reference>
<proteinExistence type="predicted"/>
<dbReference type="HOGENOM" id="CLU_1373018_0_0_1"/>
<feature type="compositionally biased region" description="Basic and acidic residues" evidence="1">
    <location>
        <begin position="167"/>
        <end position="181"/>
    </location>
</feature>
<feature type="compositionally biased region" description="Low complexity" evidence="1">
    <location>
        <begin position="189"/>
        <end position="199"/>
    </location>
</feature>
<protein>
    <submittedName>
        <fullName evidence="2">Uncharacterized protein</fullName>
    </submittedName>
</protein>
<evidence type="ECO:0000256" key="1">
    <source>
        <dbReference type="SAM" id="MobiDB-lite"/>
    </source>
</evidence>
<evidence type="ECO:0000313" key="2">
    <source>
        <dbReference type="EMBL" id="KIK32786.1"/>
    </source>
</evidence>
<evidence type="ECO:0000313" key="3">
    <source>
        <dbReference type="Proteomes" id="UP000054485"/>
    </source>
</evidence>
<gene>
    <name evidence="2" type="ORF">CY34DRAFT_100753</name>
</gene>